<protein>
    <submittedName>
        <fullName evidence="1">Uncharacterized protein</fullName>
    </submittedName>
</protein>
<organism evidence="1 2">
    <name type="scientific">Colletotrichum gloeosporioides (strain Cg-14)</name>
    <name type="common">Anthracnose fungus</name>
    <name type="synonym">Glomerella cingulata</name>
    <dbReference type="NCBI Taxonomy" id="1237896"/>
    <lineage>
        <taxon>Eukaryota</taxon>
        <taxon>Fungi</taxon>
        <taxon>Dikarya</taxon>
        <taxon>Ascomycota</taxon>
        <taxon>Pezizomycotina</taxon>
        <taxon>Sordariomycetes</taxon>
        <taxon>Hypocreomycetidae</taxon>
        <taxon>Glomerellales</taxon>
        <taxon>Glomerellaceae</taxon>
        <taxon>Colletotrichum</taxon>
        <taxon>Colletotrichum gloeosporioides species complex</taxon>
    </lineage>
</organism>
<comment type="caution">
    <text evidence="1">The sequence shown here is derived from an EMBL/GenBank/DDBJ whole genome shotgun (WGS) entry which is preliminary data.</text>
</comment>
<dbReference type="EMBL" id="AMYD01003005">
    <property type="protein sequence ID" value="EQB47326.1"/>
    <property type="molecule type" value="Genomic_DNA"/>
</dbReference>
<sequence length="15" mass="1673">MKTRNGMNDCNNSST</sequence>
<dbReference type="Proteomes" id="UP000015530">
    <property type="component" value="Unassembled WGS sequence"/>
</dbReference>
<gene>
    <name evidence="1" type="ORF">CGLO_13543</name>
</gene>
<reference evidence="2" key="1">
    <citation type="journal article" date="2013" name="Mol. Plant Microbe Interact.">
        <title>Global aspects of pacC regulation of pathogenicity genes in Colletotrichum gloeosporioides as revealed by transcriptome analysis.</title>
        <authorList>
            <person name="Alkan N."/>
            <person name="Meng X."/>
            <person name="Friedlander G."/>
            <person name="Reuveni E."/>
            <person name="Sukno S."/>
            <person name="Sherman A."/>
            <person name="Thon M."/>
            <person name="Fluhr R."/>
            <person name="Prusky D."/>
        </authorList>
    </citation>
    <scope>NUCLEOTIDE SEQUENCE [LARGE SCALE GENOMIC DNA]</scope>
    <source>
        <strain evidence="2">Cg-14</strain>
    </source>
</reference>
<accession>T0L6X7</accession>
<evidence type="ECO:0000313" key="1">
    <source>
        <dbReference type="EMBL" id="EQB47326.1"/>
    </source>
</evidence>
<proteinExistence type="predicted"/>
<name>T0L6X7_COLGC</name>
<evidence type="ECO:0000313" key="2">
    <source>
        <dbReference type="Proteomes" id="UP000015530"/>
    </source>
</evidence>
<dbReference type="HOGENOM" id="CLU_3434296_0_0_1"/>